<dbReference type="InterPro" id="IPR003838">
    <property type="entry name" value="ABC3_permease_C"/>
</dbReference>
<feature type="transmembrane region" description="Helical" evidence="7">
    <location>
        <begin position="812"/>
        <end position="833"/>
    </location>
</feature>
<feature type="transmembrane region" description="Helical" evidence="7">
    <location>
        <begin position="315"/>
        <end position="337"/>
    </location>
</feature>
<evidence type="ECO:0000313" key="10">
    <source>
        <dbReference type="Proteomes" id="UP000823842"/>
    </source>
</evidence>
<keyword evidence="3 7" id="KW-0812">Transmembrane</keyword>
<evidence type="ECO:0000313" key="9">
    <source>
        <dbReference type="EMBL" id="HJB27403.1"/>
    </source>
</evidence>
<evidence type="ECO:0000256" key="4">
    <source>
        <dbReference type="ARBA" id="ARBA00022989"/>
    </source>
</evidence>
<protein>
    <submittedName>
        <fullName evidence="9">ABC transporter permease</fullName>
    </submittedName>
</protein>
<dbReference type="GO" id="GO:0022857">
    <property type="term" value="F:transmembrane transporter activity"/>
    <property type="evidence" value="ECO:0007669"/>
    <property type="project" value="TreeGrafter"/>
</dbReference>
<feature type="transmembrane region" description="Helical" evidence="7">
    <location>
        <begin position="425"/>
        <end position="444"/>
    </location>
</feature>
<feature type="domain" description="ABC3 transporter permease C-terminal" evidence="8">
    <location>
        <begin position="720"/>
        <end position="837"/>
    </location>
</feature>
<evidence type="ECO:0000256" key="3">
    <source>
        <dbReference type="ARBA" id="ARBA00022692"/>
    </source>
</evidence>
<dbReference type="PANTHER" id="PTHR30572">
    <property type="entry name" value="MEMBRANE COMPONENT OF TRANSPORTER-RELATED"/>
    <property type="match status" value="1"/>
</dbReference>
<evidence type="ECO:0000256" key="7">
    <source>
        <dbReference type="SAM" id="Phobius"/>
    </source>
</evidence>
<evidence type="ECO:0000256" key="6">
    <source>
        <dbReference type="ARBA" id="ARBA00038076"/>
    </source>
</evidence>
<feature type="transmembrane region" description="Helical" evidence="7">
    <location>
        <begin position="357"/>
        <end position="378"/>
    </location>
</feature>
<feature type="transmembrane region" description="Helical" evidence="7">
    <location>
        <begin position="710"/>
        <end position="736"/>
    </location>
</feature>
<feature type="transmembrane region" description="Helical" evidence="7">
    <location>
        <begin position="26"/>
        <end position="49"/>
    </location>
</feature>
<reference evidence="9" key="1">
    <citation type="journal article" date="2021" name="PeerJ">
        <title>Extensive microbial diversity within the chicken gut microbiome revealed by metagenomics and culture.</title>
        <authorList>
            <person name="Gilroy R."/>
            <person name="Ravi A."/>
            <person name="Getino M."/>
            <person name="Pursley I."/>
            <person name="Horton D.L."/>
            <person name="Alikhan N.F."/>
            <person name="Baker D."/>
            <person name="Gharbi K."/>
            <person name="Hall N."/>
            <person name="Watson M."/>
            <person name="Adriaenssens E.M."/>
            <person name="Foster-Nyarko E."/>
            <person name="Jarju S."/>
            <person name="Secka A."/>
            <person name="Antonio M."/>
            <person name="Oren A."/>
            <person name="Chaudhuri R.R."/>
            <person name="La Ragione R."/>
            <person name="Hildebrand F."/>
            <person name="Pallen M.J."/>
        </authorList>
    </citation>
    <scope>NUCLEOTIDE SEQUENCE</scope>
    <source>
        <strain evidence="9">ChiSjej1B19-5720</strain>
    </source>
</reference>
<comment type="caution">
    <text evidence="9">The sequence shown here is derived from an EMBL/GenBank/DDBJ whole genome shotgun (WGS) entry which is preliminary data.</text>
</comment>
<comment type="similarity">
    <text evidence="6">Belongs to the ABC-4 integral membrane protein family.</text>
</comment>
<gene>
    <name evidence="9" type="ORF">IAA06_01220</name>
</gene>
<evidence type="ECO:0000256" key="1">
    <source>
        <dbReference type="ARBA" id="ARBA00004651"/>
    </source>
</evidence>
<dbReference type="InterPro" id="IPR050250">
    <property type="entry name" value="Macrolide_Exporter_MacB"/>
</dbReference>
<feature type="transmembrane region" description="Helical" evidence="7">
    <location>
        <begin position="262"/>
        <end position="283"/>
    </location>
</feature>
<comment type="subcellular location">
    <subcellularLocation>
        <location evidence="1">Cell membrane</location>
        <topology evidence="1">Multi-pass membrane protein</topology>
    </subcellularLocation>
</comment>
<evidence type="ECO:0000256" key="5">
    <source>
        <dbReference type="ARBA" id="ARBA00023136"/>
    </source>
</evidence>
<proteinExistence type="inferred from homology"/>
<keyword evidence="5 7" id="KW-0472">Membrane</keyword>
<name>A0A9D2RUN9_9FIRM</name>
<feature type="transmembrane region" description="Helical" evidence="7">
    <location>
        <begin position="765"/>
        <end position="792"/>
    </location>
</feature>
<sequence>MLTNNNLKICHKLVWREIRLHKGRSFLLLCGVILTSLLFTVLLFMSHAVEEAYLTQYRQESGTDSQILYYDLSYEEAEALKKNTEVKNTVQVRTVGTLSDEVLEYRTIHLCVKDESYAETVSCLPDEGRMPKEKGEIALDAVTLDSLGISHETGQEVTLSFRGRDGEEYKETFTLCGYWDSNTIHTESYAWITEEYAKELESAFTQNTGKDWILGVDLYRPADLKEQAQDLLAKAGIEKEIPFETNLAYNQGRQEDASNKSFSYQVCMGISVLSSFFILYGILQVSYQERKALFVRMKAIGMSPRQSLRVILDHMLMICAAGVPLGALMGIGIFSLIGPGIVEAFTGTRLTSGEGWGVPLLFSVVLAVLTGCCAAMASSRGFINPLPMAQEKKKRLKKRRKSTLSSKVTVGKLARTSLNIHKGSLLLVTLSLALASVLLGSTYIRYISYDRSYYLDDMYISDYTVMDVSSGSENQRYNERASHITLEMAEQLKALPGVRDYGETLSREVTLTADEKLYDVITDFYSGPASFAPELTRKETMADDPDWMEGMEKFEDTGEYASILYGMEGLALSYVLKPQYFLDGEFDQEKFDTGEYVISVGAASSEGVSSALPGSVVEIGGKNFTVMAAVQEFYSFPEGLNSRESSFNLSYVMPVKTLLELYPDIHIRQIDLLAKEGEEDILKESLAPFYETEGILIRSRAEVGAQFTDWAFMGVSVEVLMSLLLFFITLLGFLNMMVSKMLIRRKEFALYQGLGMEKRQLKRMIFYEGLIHAGAALLGSLPAAALLLWVGMPVYYESDYAYLHSFDWAVTYRYSLMPFLLIGGIVAVLAVFVPRLCLMGIEKRTVVERLRNGE</sequence>
<accession>A0A9D2RUN9</accession>
<dbReference type="Pfam" id="PF02687">
    <property type="entry name" value="FtsX"/>
    <property type="match status" value="2"/>
</dbReference>
<organism evidence="9 10">
    <name type="scientific">Candidatus Blautia faecavium</name>
    <dbReference type="NCBI Taxonomy" id="2838487"/>
    <lineage>
        <taxon>Bacteria</taxon>
        <taxon>Bacillati</taxon>
        <taxon>Bacillota</taxon>
        <taxon>Clostridia</taxon>
        <taxon>Lachnospirales</taxon>
        <taxon>Lachnospiraceae</taxon>
        <taxon>Blautia</taxon>
    </lineage>
</organism>
<dbReference type="PANTHER" id="PTHR30572:SF4">
    <property type="entry name" value="ABC TRANSPORTER PERMEASE YTRF"/>
    <property type="match status" value="1"/>
</dbReference>
<feature type="domain" description="ABC3 transporter permease C-terminal" evidence="8">
    <location>
        <begin position="268"/>
        <end position="377"/>
    </location>
</feature>
<evidence type="ECO:0000259" key="8">
    <source>
        <dbReference type="Pfam" id="PF02687"/>
    </source>
</evidence>
<keyword evidence="4 7" id="KW-1133">Transmembrane helix</keyword>
<dbReference type="GO" id="GO:0005886">
    <property type="term" value="C:plasma membrane"/>
    <property type="evidence" value="ECO:0007669"/>
    <property type="project" value="UniProtKB-SubCell"/>
</dbReference>
<keyword evidence="2" id="KW-1003">Cell membrane</keyword>
<dbReference type="EMBL" id="DWYZ01000028">
    <property type="protein sequence ID" value="HJB27403.1"/>
    <property type="molecule type" value="Genomic_DNA"/>
</dbReference>
<reference evidence="9" key="2">
    <citation type="submission" date="2021-04" db="EMBL/GenBank/DDBJ databases">
        <authorList>
            <person name="Gilroy R."/>
        </authorList>
    </citation>
    <scope>NUCLEOTIDE SEQUENCE</scope>
    <source>
        <strain evidence="9">ChiSjej1B19-5720</strain>
    </source>
</reference>
<dbReference type="Proteomes" id="UP000823842">
    <property type="component" value="Unassembled WGS sequence"/>
</dbReference>
<evidence type="ECO:0000256" key="2">
    <source>
        <dbReference type="ARBA" id="ARBA00022475"/>
    </source>
</evidence>
<dbReference type="AlphaFoldDB" id="A0A9D2RUN9"/>